<keyword evidence="3" id="KW-0808">Transferase</keyword>
<feature type="transmembrane region" description="Helical" evidence="2">
    <location>
        <begin position="193"/>
        <end position="217"/>
    </location>
</feature>
<proteinExistence type="predicted"/>
<evidence type="ECO:0000256" key="1">
    <source>
        <dbReference type="SAM" id="MobiDB-lite"/>
    </source>
</evidence>
<name>A0A2A8D4D9_9MICC</name>
<organism evidence="3 4">
    <name type="scientific">Rothia dentocariosa</name>
    <dbReference type="NCBI Taxonomy" id="2047"/>
    <lineage>
        <taxon>Bacteria</taxon>
        <taxon>Bacillati</taxon>
        <taxon>Actinomycetota</taxon>
        <taxon>Actinomycetes</taxon>
        <taxon>Micrococcales</taxon>
        <taxon>Micrococcaceae</taxon>
        <taxon>Rothia</taxon>
    </lineage>
</organism>
<sequence length="411" mass="42549">MTGENLSQQIPVGTVLGGRYEITAQIIITAESDMILEGKDQILNRKVSVVVASPVRSHLLEKNSRALAVNSRYNIQILDMGIAPEGNKYLVTSYSRPDVLLDTLLTDNPSVSPDGNPDEALGAEIFGDSLTGAAPQTYENIPMVGSETSAISAVKAWEVSQIPSMNVAPMVSGPNDDGVYEDDEDEGTNRGTWAIAFAAVLLLVIVAGGVLTTLTGLGSNHASNPVKGKNASASASATAGSTESEEASPSASPSASNAPVKVTSVSRLVPSNPNFMADMDSGLPALTDGNPSSTWSSYGFGSPAFGGVVKEFGLAAKLESPTVVSKLTIQQTGGSGGSFTVYTNNQASMSGATEVGKGSFSGQDVTVELDKDKQSADKGGYIIIVFDEAPKLSQPIAGYSYGLRIGEIKAE</sequence>
<feature type="region of interest" description="Disordered" evidence="1">
    <location>
        <begin position="219"/>
        <end position="260"/>
    </location>
</feature>
<keyword evidence="2" id="KW-1133">Transmembrane helix</keyword>
<dbReference type="EMBL" id="PDEV01000006">
    <property type="protein sequence ID" value="PEN15488.1"/>
    <property type="molecule type" value="Genomic_DNA"/>
</dbReference>
<dbReference type="GO" id="GO:0004674">
    <property type="term" value="F:protein serine/threonine kinase activity"/>
    <property type="evidence" value="ECO:0007669"/>
    <property type="project" value="UniProtKB-KW"/>
</dbReference>
<dbReference type="AlphaFoldDB" id="A0A2A8D4D9"/>
<keyword evidence="2" id="KW-0472">Membrane</keyword>
<comment type="caution">
    <text evidence="3">The sequence shown here is derived from an EMBL/GenBank/DDBJ whole genome shotgun (WGS) entry which is preliminary data.</text>
</comment>
<feature type="compositionally biased region" description="Low complexity" evidence="1">
    <location>
        <begin position="227"/>
        <end position="258"/>
    </location>
</feature>
<evidence type="ECO:0000313" key="3">
    <source>
        <dbReference type="EMBL" id="PEN15488.1"/>
    </source>
</evidence>
<keyword evidence="3" id="KW-0723">Serine/threonine-protein kinase</keyword>
<keyword evidence="2" id="KW-0812">Transmembrane</keyword>
<keyword evidence="4" id="KW-1185">Reference proteome</keyword>
<keyword evidence="3" id="KW-0418">Kinase</keyword>
<evidence type="ECO:0000256" key="2">
    <source>
        <dbReference type="SAM" id="Phobius"/>
    </source>
</evidence>
<accession>A0A2A8D4D9</accession>
<dbReference type="RefSeq" id="WP_070617976.1">
    <property type="nucleotide sequence ID" value="NZ_PDEV01000006.1"/>
</dbReference>
<reference evidence="3" key="1">
    <citation type="submission" date="2017-10" db="EMBL/GenBank/DDBJ databases">
        <title>Kefir isolates.</title>
        <authorList>
            <person name="Kim Y."/>
            <person name="Blasche S."/>
        </authorList>
    </citation>
    <scope>NUCLEOTIDE SEQUENCE [LARGE SCALE GENOMIC DNA]</scope>
    <source>
        <strain evidence="3">OG2-2</strain>
    </source>
</reference>
<dbReference type="Proteomes" id="UP000219947">
    <property type="component" value="Unassembled WGS sequence"/>
</dbReference>
<gene>
    <name evidence="3" type="ORF">CRM92_10385</name>
</gene>
<evidence type="ECO:0000313" key="4">
    <source>
        <dbReference type="Proteomes" id="UP000219947"/>
    </source>
</evidence>
<protein>
    <submittedName>
        <fullName evidence="3">Serine/threonine protein kinase</fullName>
    </submittedName>
</protein>